<dbReference type="Pfam" id="PF15580">
    <property type="entry name" value="Imm53"/>
    <property type="match status" value="1"/>
</dbReference>
<accession>A0A934HYD7</accession>
<evidence type="ECO:0000313" key="1">
    <source>
        <dbReference type="EMBL" id="MBI6871796.1"/>
    </source>
</evidence>
<comment type="caution">
    <text evidence="1">The sequence shown here is derived from an EMBL/GenBank/DDBJ whole genome shotgun (WGS) entry which is preliminary data.</text>
</comment>
<dbReference type="EMBL" id="JAEEGB010000004">
    <property type="protein sequence ID" value="MBI6871796.1"/>
    <property type="molecule type" value="Genomic_DNA"/>
</dbReference>
<proteinExistence type="predicted"/>
<evidence type="ECO:0000313" key="2">
    <source>
        <dbReference type="Proteomes" id="UP000622687"/>
    </source>
</evidence>
<reference evidence="1" key="1">
    <citation type="submission" date="2020-12" db="EMBL/GenBank/DDBJ databases">
        <title>Clostridium thailandense sp. nov., a novel acetogenic bacterium isolated from peat land soil in Thailand.</title>
        <authorList>
            <person name="Chaikitkaew S."/>
            <person name="Birkeland N.K."/>
        </authorList>
    </citation>
    <scope>NUCLEOTIDE SEQUENCE</scope>
    <source>
        <strain evidence="1">DSM 17425</strain>
    </source>
</reference>
<dbReference type="RefSeq" id="WP_211141228.1">
    <property type="nucleotide sequence ID" value="NZ_JAEEGB010000004.1"/>
</dbReference>
<dbReference type="AlphaFoldDB" id="A0A934HYD7"/>
<sequence length="104" mass="12434">MNIIKWIQDWYIENCDEDWEHCYGVTISTLDNPGWLVDIDLVDTDLEFKKFDELNIYINESNWIQCVVDNGVFKGRGDARKLEEILTVFKQWVLFRKPEDKMGK</sequence>
<name>A0A934HYD7_9CLOT</name>
<protein>
    <submittedName>
        <fullName evidence="1">Immunity 53 family protein</fullName>
    </submittedName>
</protein>
<organism evidence="1 2">
    <name type="scientific">Clostridium aciditolerans</name>
    <dbReference type="NCBI Taxonomy" id="339861"/>
    <lineage>
        <taxon>Bacteria</taxon>
        <taxon>Bacillati</taxon>
        <taxon>Bacillota</taxon>
        <taxon>Clostridia</taxon>
        <taxon>Eubacteriales</taxon>
        <taxon>Clostridiaceae</taxon>
        <taxon>Clostridium</taxon>
    </lineage>
</organism>
<keyword evidence="2" id="KW-1185">Reference proteome</keyword>
<gene>
    <name evidence="1" type="ORF">I6U51_03625</name>
</gene>
<dbReference type="InterPro" id="IPR028228">
    <property type="entry name" value="Imm53"/>
</dbReference>
<dbReference type="Proteomes" id="UP000622687">
    <property type="component" value="Unassembled WGS sequence"/>
</dbReference>